<gene>
    <name evidence="2" type="primary">cbiQ</name>
    <name evidence="2" type="ORF">CINF_0646</name>
</gene>
<feature type="transmembrane region" description="Helical" evidence="1">
    <location>
        <begin position="203"/>
        <end position="220"/>
    </location>
</feature>
<keyword evidence="1" id="KW-0812">Transmembrane</keyword>
<dbReference type="AlphaFoldDB" id="A0A7H9CIT1"/>
<accession>A0A7H9CIT1</accession>
<dbReference type="KEGG" id="cinf:CINF_0646"/>
<protein>
    <submittedName>
        <fullName evidence="2">Cobalt/nickel ECF transporter CbiMNQO, T component CbiQ</fullName>
    </submittedName>
</protein>
<reference evidence="2 3" key="1">
    <citation type="submission" date="2020-02" db="EMBL/GenBank/DDBJ databases">
        <title>Complete genome sequence of the novel Campylobacter species Candidatus Campylobacter infans.</title>
        <authorList>
            <person name="Duim B."/>
            <person name="Zomer A."/>
            <person name="van der Graaf L."/>
            <person name="Wagenaar J."/>
        </authorList>
    </citation>
    <scope>NUCLEOTIDE SEQUENCE [LARGE SCALE GENOMIC DNA]</scope>
    <source>
        <strain evidence="2 3">19S00001</strain>
    </source>
</reference>
<dbReference type="Proteomes" id="UP000509414">
    <property type="component" value="Chromosome"/>
</dbReference>
<name>A0A7H9CIT1_9BACT</name>
<dbReference type="RefSeq" id="WP_179975733.1">
    <property type="nucleotide sequence ID" value="NZ_CP049075.1"/>
</dbReference>
<organism evidence="2 3">
    <name type="scientific">Candidatus Campylobacter infans</name>
    <dbReference type="NCBI Taxonomy" id="2561898"/>
    <lineage>
        <taxon>Bacteria</taxon>
        <taxon>Pseudomonadati</taxon>
        <taxon>Campylobacterota</taxon>
        <taxon>Epsilonproteobacteria</taxon>
        <taxon>Campylobacterales</taxon>
        <taxon>Campylobacteraceae</taxon>
        <taxon>Campylobacter</taxon>
    </lineage>
</organism>
<evidence type="ECO:0000256" key="1">
    <source>
        <dbReference type="SAM" id="Phobius"/>
    </source>
</evidence>
<feature type="transmembrane region" description="Helical" evidence="1">
    <location>
        <begin position="12"/>
        <end position="43"/>
    </location>
</feature>
<feature type="transmembrane region" description="Helical" evidence="1">
    <location>
        <begin position="77"/>
        <end position="96"/>
    </location>
</feature>
<feature type="transmembrane region" description="Helical" evidence="1">
    <location>
        <begin position="55"/>
        <end position="71"/>
    </location>
</feature>
<feature type="transmembrane region" description="Helical" evidence="1">
    <location>
        <begin position="153"/>
        <end position="171"/>
    </location>
</feature>
<proteinExistence type="predicted"/>
<keyword evidence="1" id="KW-1133">Transmembrane helix</keyword>
<keyword evidence="3" id="KW-1185">Reference proteome</keyword>
<sequence length="221" mass="25125">MRYFGSLNYSASLIALMLYSLGVALSNGVFISYFAPLIFALIFSKDKLTRVLKRLFILNIFVLLSVASVLLSQNYNLAWLIFLRSNLLIFFSLLLFSGINESEFLRAFSALNLGKKINSLMYFSLSFTSSLNKDLIKLQNTLKARGFRPKTSIFGYKIYANLLALLLILAIQKLQSTQKTLKARNYKGYILNPQKLNLHRQDYALLALCVFCLVFRVGAII</sequence>
<evidence type="ECO:0000313" key="3">
    <source>
        <dbReference type="Proteomes" id="UP000509414"/>
    </source>
</evidence>
<keyword evidence="1" id="KW-0472">Membrane</keyword>
<dbReference type="EMBL" id="CP049075">
    <property type="protein sequence ID" value="QLI05168.1"/>
    <property type="molecule type" value="Genomic_DNA"/>
</dbReference>
<evidence type="ECO:0000313" key="2">
    <source>
        <dbReference type="EMBL" id="QLI05168.1"/>
    </source>
</evidence>